<evidence type="ECO:0000256" key="1">
    <source>
        <dbReference type="ARBA" id="ARBA00010045"/>
    </source>
</evidence>
<dbReference type="PROSITE" id="PS50164">
    <property type="entry name" value="GIY_YIG"/>
    <property type="match status" value="1"/>
</dbReference>
<comment type="similarity">
    <text evidence="1">To endonucleases of group I introns of fungi and phage.</text>
</comment>
<dbReference type="Gene3D" id="3.40.1440.10">
    <property type="entry name" value="GIY-YIG endonuclease"/>
    <property type="match status" value="1"/>
</dbReference>
<dbReference type="RefSeq" id="NP_046143.1">
    <property type="nucleotide sequence ID" value="NC_001872.1"/>
</dbReference>
<evidence type="ECO:0000256" key="2">
    <source>
        <dbReference type="ARBA" id="ARBA00022722"/>
    </source>
</evidence>
<evidence type="ECO:0000259" key="5">
    <source>
        <dbReference type="PROSITE" id="PS50164"/>
    </source>
</evidence>
<keyword evidence="6" id="KW-0496">Mitochondrion</keyword>
<keyword evidence="4" id="KW-0378">Hydrolase</keyword>
<feature type="domain" description="GIY-YIG" evidence="5">
    <location>
        <begin position="81"/>
        <end position="176"/>
    </location>
</feature>
<dbReference type="GO" id="GO:0016787">
    <property type="term" value="F:hydrolase activity"/>
    <property type="evidence" value="ECO:0007669"/>
    <property type="project" value="UniProtKB-KW"/>
</dbReference>
<dbReference type="InterPro" id="IPR006350">
    <property type="entry name" value="Intron_endoG1"/>
</dbReference>
<sequence length="306" mass="36000">YKISLIIYFFIMDESLNCLPVFNKEQTQVLDGELPLFQVSHFCAVGGILRCNQLYDISYEKRYVNLHLNETQTNIANENRRKAGVYLIYDNLTHDFYVGSAITNRINVRFRNHCIHKSGSSLVAKAIQKSGLENFDFYILEYFHGFVHKENQKKDQLELLKRETYYLNLLKPKYNILTEASSSLGYKHTEETKNFMKANYSEERRTFIGNLNKGKSLSNETKQILSKKALERFSDPLYKENFLLKNRDYLFKSKPLGLYDTNNQLLKEFESITEASMYFKCDRKKISRYLKSSKNFNGLGYLKQVQ</sequence>
<evidence type="ECO:0000256" key="3">
    <source>
        <dbReference type="ARBA" id="ARBA00022759"/>
    </source>
</evidence>
<organism evidence="6">
    <name type="scientific">Chlamydomonas moewusii</name>
    <name type="common">Chlamydomonas eugametos</name>
    <dbReference type="NCBI Taxonomy" id="3054"/>
    <lineage>
        <taxon>Eukaryota</taxon>
        <taxon>Viridiplantae</taxon>
        <taxon>Chlorophyta</taxon>
        <taxon>core chlorophytes</taxon>
        <taxon>Chlorophyceae</taxon>
        <taxon>CS clade</taxon>
        <taxon>Chlamydomonadales</taxon>
        <taxon>Chlamydomonadaceae</taxon>
        <taxon>Chlamydomonas</taxon>
    </lineage>
</organism>
<dbReference type="GeneID" id="800379"/>
<keyword evidence="2" id="KW-0540">Nuclease</keyword>
<dbReference type="EMBL" id="AF008237">
    <property type="protein sequence ID" value="AAC39337.1"/>
    <property type="molecule type" value="Genomic_DNA"/>
</dbReference>
<dbReference type="GO" id="GO:0004519">
    <property type="term" value="F:endonuclease activity"/>
    <property type="evidence" value="ECO:0007669"/>
    <property type="project" value="UniProtKB-KW"/>
</dbReference>
<dbReference type="SMART" id="SM00497">
    <property type="entry name" value="IENR1"/>
    <property type="match status" value="1"/>
</dbReference>
<feature type="non-terminal residue" evidence="6">
    <location>
        <position position="1"/>
    </location>
</feature>
<accession>O47546</accession>
<keyword evidence="3" id="KW-0255">Endonuclease</keyword>
<dbReference type="InterPro" id="IPR000305">
    <property type="entry name" value="GIY-YIG_endonuc"/>
</dbReference>
<dbReference type="SMART" id="SM00465">
    <property type="entry name" value="GIYc"/>
    <property type="match status" value="1"/>
</dbReference>
<dbReference type="CDD" id="cd10445">
    <property type="entry name" value="GIY-YIG_bI1_like"/>
    <property type="match status" value="1"/>
</dbReference>
<evidence type="ECO:0000313" key="6">
    <source>
        <dbReference type="EMBL" id="AAC39337.1"/>
    </source>
</evidence>
<dbReference type="InterPro" id="IPR035901">
    <property type="entry name" value="GIY-YIG_endonuc_sf"/>
</dbReference>
<dbReference type="NCBIfam" id="TIGR01453">
    <property type="entry name" value="grpIintron_endo"/>
    <property type="match status" value="1"/>
</dbReference>
<dbReference type="SUPFAM" id="SSF64496">
    <property type="entry name" value="DNA-binding domain of intron-encoded endonucleases"/>
    <property type="match status" value="1"/>
</dbReference>
<reference evidence="6" key="1">
    <citation type="journal article" date="1998" name="Plant Mol. Biol.">
        <title>Complete sequence of the mitochondrial DNA of Chlamydomonas eugametos.</title>
        <authorList>
            <person name="Denovan-Wright E.M."/>
            <person name="Nedelcu A.M."/>
            <person name="Lee R.W."/>
        </authorList>
    </citation>
    <scope>NUCLEOTIDE SEQUENCE</scope>
    <source>
        <strain evidence="6">UTEX 9</strain>
    </source>
</reference>
<dbReference type="SMART" id="SM00496">
    <property type="entry name" value="IENR2"/>
    <property type="match status" value="2"/>
</dbReference>
<dbReference type="Pfam" id="PF07453">
    <property type="entry name" value="NUMOD1"/>
    <property type="match status" value="1"/>
</dbReference>
<dbReference type="Pfam" id="PF01541">
    <property type="entry name" value="GIY-YIG"/>
    <property type="match status" value="1"/>
</dbReference>
<proteinExistence type="predicted"/>
<dbReference type="InterPro" id="IPR003611">
    <property type="entry name" value="NUMOD3"/>
</dbReference>
<dbReference type="PIR" id="T11042">
    <property type="entry name" value="T11042"/>
</dbReference>
<evidence type="ECO:0000256" key="4">
    <source>
        <dbReference type="ARBA" id="ARBA00022801"/>
    </source>
</evidence>
<geneLocation type="mitochondrion" evidence="6"/>
<name>O47546_CHLMO</name>
<dbReference type="InterPro" id="IPR003647">
    <property type="entry name" value="Intron_nuc_1_rpt"/>
</dbReference>
<dbReference type="AlphaFoldDB" id="O47546"/>
<dbReference type="GO" id="GO:0003677">
    <property type="term" value="F:DNA binding"/>
    <property type="evidence" value="ECO:0007669"/>
    <property type="project" value="InterPro"/>
</dbReference>
<protein>
    <recommendedName>
        <fullName evidence="5">GIY-YIG domain-containing protein</fullName>
    </recommendedName>
</protein>
<dbReference type="InterPro" id="IPR010896">
    <property type="entry name" value="NUMOD1"/>
</dbReference>
<dbReference type="SUPFAM" id="SSF82771">
    <property type="entry name" value="GIY-YIG endonuclease"/>
    <property type="match status" value="1"/>
</dbReference>